<evidence type="ECO:0000313" key="2">
    <source>
        <dbReference type="EMBL" id="RKR94075.1"/>
    </source>
</evidence>
<sequence>MSVERVSVEREFGPARNVRRRRVASAIAVGAIATGLALGTTACGAGQTSQTANQASAVNGNSATVGPLALRDVAVVFPESGDVAFANGGPLEMSFLISNTSPDVADKLESIEFANGDGKVTIDGPTEIPATKSLRAGTPGLLLTTSAEPEDPSEKRITVTITGAAKTITPGLTVPLTFDFQQAGETTLNVPVDAGPLLPRQDKARGVVEEDHGGGH</sequence>
<dbReference type="Proteomes" id="UP000274762">
    <property type="component" value="Unassembled WGS sequence"/>
</dbReference>
<evidence type="ECO:0000313" key="3">
    <source>
        <dbReference type="Proteomes" id="UP000274762"/>
    </source>
</evidence>
<comment type="caution">
    <text evidence="2">The sequence shown here is derived from an EMBL/GenBank/DDBJ whole genome shotgun (WGS) entry which is preliminary data.</text>
</comment>
<organism evidence="2 3">
    <name type="scientific">Williamsia marianensis</name>
    <dbReference type="NCBI Taxonomy" id="85044"/>
    <lineage>
        <taxon>Bacteria</taxon>
        <taxon>Bacillati</taxon>
        <taxon>Actinomycetota</taxon>
        <taxon>Actinomycetes</taxon>
        <taxon>Mycobacteriales</taxon>
        <taxon>Nocardiaceae</taxon>
        <taxon>Williamsia</taxon>
    </lineage>
</organism>
<name>A0A315S515_WILMA</name>
<proteinExistence type="predicted"/>
<feature type="region of interest" description="Disordered" evidence="1">
    <location>
        <begin position="195"/>
        <end position="216"/>
    </location>
</feature>
<evidence type="ECO:0000256" key="1">
    <source>
        <dbReference type="SAM" id="MobiDB-lite"/>
    </source>
</evidence>
<dbReference type="AlphaFoldDB" id="A0A315S515"/>
<reference evidence="2 3" key="1">
    <citation type="submission" date="2018-10" db="EMBL/GenBank/DDBJ databases">
        <title>Sequencing the genomes of 1000 actinobacteria strains.</title>
        <authorList>
            <person name="Klenk H.-P."/>
        </authorList>
    </citation>
    <scope>NUCLEOTIDE SEQUENCE [LARGE SCALE GENOMIC DNA]</scope>
    <source>
        <strain evidence="2 3">DSM 44343</strain>
    </source>
</reference>
<dbReference type="Gene3D" id="2.60.40.1890">
    <property type="entry name" value="PCu(A)C copper chaperone"/>
    <property type="match status" value="1"/>
</dbReference>
<gene>
    <name evidence="2" type="ORF">DFJ75_0865</name>
</gene>
<dbReference type="InterPro" id="IPR007410">
    <property type="entry name" value="LpqE-like"/>
</dbReference>
<accession>A0A495JZW9</accession>
<feature type="compositionally biased region" description="Basic and acidic residues" evidence="1">
    <location>
        <begin position="200"/>
        <end position="216"/>
    </location>
</feature>
<dbReference type="Pfam" id="PF04314">
    <property type="entry name" value="PCuAC"/>
    <property type="match status" value="1"/>
</dbReference>
<dbReference type="EMBL" id="RBKV01000001">
    <property type="protein sequence ID" value="RKR94075.1"/>
    <property type="molecule type" value="Genomic_DNA"/>
</dbReference>
<evidence type="ECO:0008006" key="4">
    <source>
        <dbReference type="Google" id="ProtNLM"/>
    </source>
</evidence>
<protein>
    <recommendedName>
        <fullName evidence="4">Copper(I)-binding protein</fullName>
    </recommendedName>
</protein>
<accession>A0A315S515</accession>
<dbReference type="InterPro" id="IPR036182">
    <property type="entry name" value="PCuAC_sf"/>
</dbReference>